<evidence type="ECO:0000313" key="3">
    <source>
        <dbReference type="Proteomes" id="UP000637423"/>
    </source>
</evidence>
<evidence type="ECO:0000313" key="2">
    <source>
        <dbReference type="EMBL" id="GGC65287.1"/>
    </source>
</evidence>
<keyword evidence="3" id="KW-1185">Reference proteome</keyword>
<comment type="caution">
    <text evidence="2">The sequence shown here is derived from an EMBL/GenBank/DDBJ whole genome shotgun (WGS) entry which is preliminary data.</text>
</comment>
<organism evidence="2 3">
    <name type="scientific">Undibacterium terreum</name>
    <dbReference type="NCBI Taxonomy" id="1224302"/>
    <lineage>
        <taxon>Bacteria</taxon>
        <taxon>Pseudomonadati</taxon>
        <taxon>Pseudomonadota</taxon>
        <taxon>Betaproteobacteria</taxon>
        <taxon>Burkholderiales</taxon>
        <taxon>Oxalobacteraceae</taxon>
        <taxon>Undibacterium</taxon>
    </lineage>
</organism>
<feature type="transmembrane region" description="Helical" evidence="1">
    <location>
        <begin position="206"/>
        <end position="230"/>
    </location>
</feature>
<feature type="transmembrane region" description="Helical" evidence="1">
    <location>
        <begin position="43"/>
        <end position="65"/>
    </location>
</feature>
<keyword evidence="1" id="KW-0812">Transmembrane</keyword>
<dbReference type="EMBL" id="BMED01000001">
    <property type="protein sequence ID" value="GGC65287.1"/>
    <property type="molecule type" value="Genomic_DNA"/>
</dbReference>
<reference evidence="2" key="1">
    <citation type="journal article" date="2014" name="Int. J. Syst. Evol. Microbiol.">
        <title>Complete genome sequence of Corynebacterium casei LMG S-19264T (=DSM 44701T), isolated from a smear-ripened cheese.</title>
        <authorList>
            <consortium name="US DOE Joint Genome Institute (JGI-PGF)"/>
            <person name="Walter F."/>
            <person name="Albersmeier A."/>
            <person name="Kalinowski J."/>
            <person name="Ruckert C."/>
        </authorList>
    </citation>
    <scope>NUCLEOTIDE SEQUENCE</scope>
    <source>
        <strain evidence="2">CGMCC 1.10998</strain>
    </source>
</reference>
<keyword evidence="1" id="KW-0472">Membrane</keyword>
<sequence length="233" mass="25141">MHAQVKESRTFVAVHMLLLCIVLVGFARSFYLRGLFFTQPLPGALQLHGIALTLWFGIAVLQGLLVQTGRREWHAKIAWLAIPIVAGVILSGAWVNTNLALQLTSAKDPENMFIWANYMSLLSFVALVAAAVIYRRRLATHYRLMLFASIAIIGPAFARFAFWPVIGLGLGAAPALAVGGMLLLVILAICYDLVVLRRVKAATLAGLAGIFVPLIGGLALAITGMGYALLHHS</sequence>
<proteinExistence type="predicted"/>
<reference evidence="2" key="2">
    <citation type="submission" date="2020-09" db="EMBL/GenBank/DDBJ databases">
        <authorList>
            <person name="Sun Q."/>
            <person name="Zhou Y."/>
        </authorList>
    </citation>
    <scope>NUCLEOTIDE SEQUENCE</scope>
    <source>
        <strain evidence="2">CGMCC 1.10998</strain>
    </source>
</reference>
<dbReference type="RefSeq" id="WP_188564874.1">
    <property type="nucleotide sequence ID" value="NZ_BMED01000001.1"/>
</dbReference>
<feature type="transmembrane region" description="Helical" evidence="1">
    <location>
        <begin position="146"/>
        <end position="166"/>
    </location>
</feature>
<feature type="transmembrane region" description="Helical" evidence="1">
    <location>
        <begin position="115"/>
        <end position="134"/>
    </location>
</feature>
<evidence type="ECO:0000256" key="1">
    <source>
        <dbReference type="SAM" id="Phobius"/>
    </source>
</evidence>
<protein>
    <submittedName>
        <fullName evidence="2">Uncharacterized protein</fullName>
    </submittedName>
</protein>
<dbReference type="AlphaFoldDB" id="A0A916XEU6"/>
<gene>
    <name evidence="2" type="ORF">GCM10011396_10350</name>
</gene>
<name>A0A916XEU6_9BURK</name>
<accession>A0A916XEU6</accession>
<feature type="transmembrane region" description="Helical" evidence="1">
    <location>
        <begin position="77"/>
        <end position="95"/>
    </location>
</feature>
<dbReference type="Proteomes" id="UP000637423">
    <property type="component" value="Unassembled WGS sequence"/>
</dbReference>
<keyword evidence="1" id="KW-1133">Transmembrane helix</keyword>
<feature type="transmembrane region" description="Helical" evidence="1">
    <location>
        <begin position="172"/>
        <end position="194"/>
    </location>
</feature>
<feature type="transmembrane region" description="Helical" evidence="1">
    <location>
        <begin position="12"/>
        <end position="31"/>
    </location>
</feature>